<dbReference type="RefSeq" id="WP_190383733.1">
    <property type="nucleotide sequence ID" value="NZ_JACJQT010000049.1"/>
</dbReference>
<reference evidence="2 3" key="1">
    <citation type="journal article" date="2020" name="ISME J.">
        <title>Comparative genomics reveals insights into cyanobacterial evolution and habitat adaptation.</title>
        <authorList>
            <person name="Chen M.Y."/>
            <person name="Teng W.K."/>
            <person name="Zhao L."/>
            <person name="Hu C.X."/>
            <person name="Zhou Y.K."/>
            <person name="Han B.P."/>
            <person name="Song L.R."/>
            <person name="Shu W.S."/>
        </authorList>
    </citation>
    <scope>NUCLEOTIDE SEQUENCE [LARGE SCALE GENOMIC DNA]</scope>
    <source>
        <strain evidence="2 3">FACHB-1040</strain>
    </source>
</reference>
<evidence type="ECO:0000313" key="2">
    <source>
        <dbReference type="EMBL" id="MBD2280026.1"/>
    </source>
</evidence>
<proteinExistence type="predicted"/>
<evidence type="ECO:0000256" key="1">
    <source>
        <dbReference type="SAM" id="Phobius"/>
    </source>
</evidence>
<keyword evidence="1" id="KW-0812">Transmembrane</keyword>
<gene>
    <name evidence="2" type="ORF">H6F99_17565</name>
</gene>
<keyword evidence="3" id="KW-1185">Reference proteome</keyword>
<comment type="caution">
    <text evidence="2">The sequence shown here is derived from an EMBL/GenBank/DDBJ whole genome shotgun (WGS) entry which is preliminary data.</text>
</comment>
<protein>
    <submittedName>
        <fullName evidence="2">Uncharacterized protein</fullName>
    </submittedName>
</protein>
<accession>A0ABR8C1X7</accession>
<feature type="transmembrane region" description="Helical" evidence="1">
    <location>
        <begin position="31"/>
        <end position="51"/>
    </location>
</feature>
<sequence length="171" mass="19676">MIYVINVMDNEQELKEKRKTGRIPVNLLKKYPGICFLSLLIIPIGVVIIAYNQLIYIGYVPQVKQAETPYIPVQSTISTFSDTSNPLPLWLIIAVIFCCSSGSLVIFYLLQNSKESTRTSQRHRNSQKMPSRKRYKPTNSKNLLIISPPEKIYPLHANTEFVKDRQDSRFL</sequence>
<organism evidence="2 3">
    <name type="scientific">Aphanizomenon flos-aquae FACHB-1040</name>
    <dbReference type="NCBI Taxonomy" id="2692887"/>
    <lineage>
        <taxon>Bacteria</taxon>
        <taxon>Bacillati</taxon>
        <taxon>Cyanobacteriota</taxon>
        <taxon>Cyanophyceae</taxon>
        <taxon>Nostocales</taxon>
        <taxon>Aphanizomenonaceae</taxon>
        <taxon>Aphanizomenon</taxon>
    </lineage>
</organism>
<feature type="transmembrane region" description="Helical" evidence="1">
    <location>
        <begin position="89"/>
        <end position="110"/>
    </location>
</feature>
<evidence type="ECO:0000313" key="3">
    <source>
        <dbReference type="Proteomes" id="UP000606721"/>
    </source>
</evidence>
<name>A0ABR8C1X7_APHFL</name>
<dbReference type="Proteomes" id="UP000606721">
    <property type="component" value="Unassembled WGS sequence"/>
</dbReference>
<keyword evidence="1" id="KW-0472">Membrane</keyword>
<dbReference type="EMBL" id="JACJQT010000049">
    <property type="protein sequence ID" value="MBD2280026.1"/>
    <property type="molecule type" value="Genomic_DNA"/>
</dbReference>
<keyword evidence="1" id="KW-1133">Transmembrane helix</keyword>